<evidence type="ECO:0000313" key="1">
    <source>
        <dbReference type="EMBL" id="SFB47803.1"/>
    </source>
</evidence>
<reference evidence="1" key="1">
    <citation type="submission" date="2016-10" db="EMBL/GenBank/DDBJ databases">
        <authorList>
            <person name="de Groot N.N."/>
        </authorList>
    </citation>
    <scope>NUCLEOTIDE SEQUENCE [LARGE SCALE GENOMIC DNA]</scope>
    <source>
        <strain evidence="1">CGMCC 1.10697</strain>
    </source>
</reference>
<evidence type="ECO:0000313" key="2">
    <source>
        <dbReference type="Proteomes" id="UP000199113"/>
    </source>
</evidence>
<dbReference type="AlphaFoldDB" id="A0A1I1BH33"/>
<organism evidence="1 2">
    <name type="scientific">Nocardioides alpinus</name>
    <dbReference type="NCBI Taxonomy" id="748909"/>
    <lineage>
        <taxon>Bacteria</taxon>
        <taxon>Bacillati</taxon>
        <taxon>Actinomycetota</taxon>
        <taxon>Actinomycetes</taxon>
        <taxon>Propionibacteriales</taxon>
        <taxon>Nocardioidaceae</taxon>
        <taxon>Nocardioides</taxon>
    </lineage>
</organism>
<accession>A0A1I1BH33</accession>
<dbReference type="Proteomes" id="UP000199113">
    <property type="component" value="Unassembled WGS sequence"/>
</dbReference>
<proteinExistence type="predicted"/>
<sequence>MSYRWTIPPEWDPPNGETDWYPDAVNAAAGAHIVLGEN</sequence>
<protein>
    <submittedName>
        <fullName evidence="1">Uncharacterized protein</fullName>
    </submittedName>
</protein>
<dbReference type="EMBL" id="FOKC01000016">
    <property type="protein sequence ID" value="SFB47803.1"/>
    <property type="molecule type" value="Genomic_DNA"/>
</dbReference>
<gene>
    <name evidence="1" type="ORF">SAMN05192575_11633</name>
</gene>
<name>A0A1I1BH33_9ACTN</name>